<keyword evidence="1" id="KW-0808">Transferase</keyword>
<proteinExistence type="predicted"/>
<dbReference type="Proteomes" id="UP000183071">
    <property type="component" value="Unassembled WGS sequence"/>
</dbReference>
<evidence type="ECO:0000313" key="13">
    <source>
        <dbReference type="EMBL" id="SED99346.1"/>
    </source>
</evidence>
<organism evidence="13 14">
    <name type="scientific">Polaribacter dokdonensis DSW-5</name>
    <dbReference type="NCBI Taxonomy" id="1300348"/>
    <lineage>
        <taxon>Bacteria</taxon>
        <taxon>Pseudomonadati</taxon>
        <taxon>Bacteroidota</taxon>
        <taxon>Flavobacteriia</taxon>
        <taxon>Flavobacteriales</taxon>
        <taxon>Flavobacteriaceae</taxon>
    </lineage>
</organism>
<dbReference type="EMBL" id="FNUE01000001">
    <property type="protein sequence ID" value="SED99346.1"/>
    <property type="molecule type" value="Genomic_DNA"/>
</dbReference>
<evidence type="ECO:0000256" key="1">
    <source>
        <dbReference type="ARBA" id="ARBA00022679"/>
    </source>
</evidence>
<evidence type="ECO:0000256" key="3">
    <source>
        <dbReference type="ARBA" id="ARBA00022723"/>
    </source>
</evidence>
<keyword evidence="14" id="KW-1185">Reference proteome</keyword>
<evidence type="ECO:0000256" key="7">
    <source>
        <dbReference type="ARBA" id="ARBA00023080"/>
    </source>
</evidence>
<evidence type="ECO:0000256" key="5">
    <source>
        <dbReference type="ARBA" id="ARBA00022840"/>
    </source>
</evidence>
<evidence type="ECO:0000313" key="14">
    <source>
        <dbReference type="Proteomes" id="UP000183071"/>
    </source>
</evidence>
<keyword evidence="4" id="KW-0547">Nucleotide-binding</keyword>
<evidence type="ECO:0000256" key="9">
    <source>
        <dbReference type="ARBA" id="ARBA00023134"/>
    </source>
</evidence>
<protein>
    <recommendedName>
        <fullName evidence="10">Cyclic GMP-AMP synthase</fullName>
    </recommendedName>
</protein>
<evidence type="ECO:0000256" key="2">
    <source>
        <dbReference type="ARBA" id="ARBA00022695"/>
    </source>
</evidence>
<keyword evidence="8" id="KW-0051">Antiviral defense</keyword>
<keyword evidence="3" id="KW-0479">Metal-binding</keyword>
<dbReference type="InterPro" id="IPR048445">
    <property type="entry name" value="DncV-like_NTFase"/>
</dbReference>
<gene>
    <name evidence="13" type="ORF">SAMN05444353_0264</name>
</gene>
<comment type="caution">
    <text evidence="13">The sequence shown here is derived from an EMBL/GenBank/DDBJ whole genome shotgun (WGS) entry which is preliminary data.</text>
</comment>
<dbReference type="NCBIfam" id="NF041078">
    <property type="entry name" value="cGAS"/>
    <property type="match status" value="1"/>
</dbReference>
<evidence type="ECO:0000256" key="10">
    <source>
        <dbReference type="ARBA" id="ARBA00044145"/>
    </source>
</evidence>
<dbReference type="Pfam" id="PF21654">
    <property type="entry name" value="DncV-like_NTFase"/>
    <property type="match status" value="1"/>
</dbReference>
<keyword evidence="5" id="KW-0067">ATP-binding</keyword>
<reference evidence="13 14" key="1">
    <citation type="submission" date="2016-10" db="EMBL/GenBank/DDBJ databases">
        <authorList>
            <person name="Varghese N."/>
            <person name="Submissions S."/>
        </authorList>
    </citation>
    <scope>NUCLEOTIDE SEQUENCE [LARGE SCALE GENOMIC DNA]</scope>
    <source>
        <strain evidence="13 14">DSW-5</strain>
    </source>
</reference>
<evidence type="ECO:0000256" key="8">
    <source>
        <dbReference type="ARBA" id="ARBA00023118"/>
    </source>
</evidence>
<keyword evidence="2" id="KW-0548">Nucleotidyltransferase</keyword>
<keyword evidence="6" id="KW-0460">Magnesium</keyword>
<name>A0A1H5F7H8_9FLAO</name>
<sequence length="353" mass="40725">MIIHQLTEDTPLKINNMANCNKLFLDFNDKLKLTSSKIRRMITARENIKTKIAEYFKDKSKYSFSGTWIQGSYKMDTIIRTNEDTCDMDLGVYFKSVDSEVTTATVMDHVFKAVENVTSTTPSKKSKCIRVIYKDDFHIDIPVYHYNSEEHNHPKLATRYNGWEESDPKDFYVWFNEKSEDLPQMKRIVKYLKAWSDNKKGKFPSGLAFTIWAVKHLELNDRDDVALYEVLKKIKNDIDYSWFLPMPVTPFDDVCKKLSDQQKSNFKDALKAFIDDAKDALESKNQLEASKLWQAHLGDRFSDGADEDTDAKEAALRRISEKVLASNAYSQRSGVLNDDTLGVKNKPHTNYGG</sequence>
<feature type="domain" description="Cyclic GMP-AMP synthase DncV-like nucleotidyltransferase" evidence="12">
    <location>
        <begin position="68"/>
        <end position="144"/>
    </location>
</feature>
<evidence type="ECO:0000259" key="12">
    <source>
        <dbReference type="Pfam" id="PF21654"/>
    </source>
</evidence>
<accession>A0A1H5F7H8</accession>
<comment type="catalytic activity">
    <reaction evidence="11">
        <text>GTP + ATP = 3',3'-cGAMP + 2 diphosphate</text>
        <dbReference type="Rhea" id="RHEA:35647"/>
        <dbReference type="ChEBI" id="CHEBI:30616"/>
        <dbReference type="ChEBI" id="CHEBI:33019"/>
        <dbReference type="ChEBI" id="CHEBI:37565"/>
        <dbReference type="ChEBI" id="CHEBI:71501"/>
    </reaction>
    <physiologicalReaction direction="left-to-right" evidence="11">
        <dbReference type="Rhea" id="RHEA:35648"/>
    </physiologicalReaction>
</comment>
<keyword evidence="9" id="KW-0342">GTP-binding</keyword>
<dbReference type="InterPro" id="IPR047805">
    <property type="entry name" value="GAMP_synthase"/>
</dbReference>
<evidence type="ECO:0000256" key="4">
    <source>
        <dbReference type="ARBA" id="ARBA00022741"/>
    </source>
</evidence>
<keyword evidence="7" id="KW-0546">Nucleotide metabolism</keyword>
<evidence type="ECO:0000256" key="6">
    <source>
        <dbReference type="ARBA" id="ARBA00022842"/>
    </source>
</evidence>
<evidence type="ECO:0000256" key="11">
    <source>
        <dbReference type="ARBA" id="ARBA00048304"/>
    </source>
</evidence>